<evidence type="ECO:0000256" key="1">
    <source>
        <dbReference type="ARBA" id="ARBA00010996"/>
    </source>
</evidence>
<dbReference type="CDD" id="cd02968">
    <property type="entry name" value="SCO"/>
    <property type="match status" value="1"/>
</dbReference>
<name>A0A438KQN6_VITVI</name>
<dbReference type="InterPro" id="IPR036249">
    <property type="entry name" value="Thioredoxin-like_sf"/>
</dbReference>
<dbReference type="InterPro" id="IPR003782">
    <property type="entry name" value="SCO1/SenC"/>
</dbReference>
<evidence type="ECO:0000313" key="2">
    <source>
        <dbReference type="EMBL" id="RVX23501.1"/>
    </source>
</evidence>
<dbReference type="EMBL" id="QGNW01000001">
    <property type="protein sequence ID" value="RVX23501.1"/>
    <property type="molecule type" value="Genomic_DNA"/>
</dbReference>
<gene>
    <name evidence="2" type="primary">HCC2</name>
    <name evidence="2" type="ORF">CK203_000346</name>
</gene>
<dbReference type="SUPFAM" id="SSF52833">
    <property type="entry name" value="Thioredoxin-like"/>
    <property type="match status" value="1"/>
</dbReference>
<dbReference type="Proteomes" id="UP000288805">
    <property type="component" value="Unassembled WGS sequence"/>
</dbReference>
<organism evidence="2 3">
    <name type="scientific">Vitis vinifera</name>
    <name type="common">Grape</name>
    <dbReference type="NCBI Taxonomy" id="29760"/>
    <lineage>
        <taxon>Eukaryota</taxon>
        <taxon>Viridiplantae</taxon>
        <taxon>Streptophyta</taxon>
        <taxon>Embryophyta</taxon>
        <taxon>Tracheophyta</taxon>
        <taxon>Spermatophyta</taxon>
        <taxon>Magnoliopsida</taxon>
        <taxon>eudicotyledons</taxon>
        <taxon>Gunneridae</taxon>
        <taxon>Pentapetalae</taxon>
        <taxon>rosids</taxon>
        <taxon>Vitales</taxon>
        <taxon>Vitaceae</taxon>
        <taxon>Viteae</taxon>
        <taxon>Vitis</taxon>
    </lineage>
</organism>
<evidence type="ECO:0000313" key="3">
    <source>
        <dbReference type="Proteomes" id="UP000288805"/>
    </source>
</evidence>
<reference evidence="2 3" key="1">
    <citation type="journal article" date="2018" name="PLoS Genet.">
        <title>Population sequencing reveals clonal diversity and ancestral inbreeding in the grapevine cultivar Chardonnay.</title>
        <authorList>
            <person name="Roach M.J."/>
            <person name="Johnson D.L."/>
            <person name="Bohlmann J."/>
            <person name="van Vuuren H.J."/>
            <person name="Jones S.J."/>
            <person name="Pretorius I.S."/>
            <person name="Schmidt S.A."/>
            <person name="Borneman A.R."/>
        </authorList>
    </citation>
    <scope>NUCLEOTIDE SEQUENCE [LARGE SCALE GENOMIC DNA]</scope>
    <source>
        <strain evidence="3">cv. Chardonnay</strain>
        <tissue evidence="2">Leaf</tissue>
    </source>
</reference>
<dbReference type="PANTHER" id="PTHR12151">
    <property type="entry name" value="ELECTRON TRANSPORT PROTIN SCO1/SENC FAMILY MEMBER"/>
    <property type="match status" value="1"/>
</dbReference>
<sequence>MVRREEKLAYTKKGCKVGKLLTTCLGLLLGAPFKSPSMWDGVEERFHRSLAWKMVLEICFGKGVPLETVIVGKFGEEPRGWCSLARREGYGVGLWKVIRGGWEAFKLLWRLPMLGKCSEDDDKLIWKGNNSERNAVLGPIIGGPFTLIDAKHQLVTEQNLLGNWVLLYFGCTSSPDVGPEQVQMMAKAIDFLESKQNVRVLPVFITIDPQRDSPSQLQAYLKGQSPPPLFSAKRYTQEMDCRIDSRIVGLTGPDAAIRQMAQEYRVYFRKVEEDGDDYLVESSHNMYLMNPNMEVVRCFGVEYNAEELSQEILKEVKRSIRQ</sequence>
<dbReference type="Pfam" id="PF02630">
    <property type="entry name" value="SCO1-SenC"/>
    <property type="match status" value="2"/>
</dbReference>
<accession>A0A438KQN6</accession>
<dbReference type="PANTHER" id="PTHR12151:SF1">
    <property type="entry name" value="PROTEIN SCO1 HOMOLOG 2, MITOCHONDRIAL"/>
    <property type="match status" value="1"/>
</dbReference>
<proteinExistence type="inferred from homology"/>
<dbReference type="Gene3D" id="3.40.30.10">
    <property type="entry name" value="Glutaredoxin"/>
    <property type="match status" value="1"/>
</dbReference>
<comment type="caution">
    <text evidence="2">The sequence shown here is derived from an EMBL/GenBank/DDBJ whole genome shotgun (WGS) entry which is preliminary data.</text>
</comment>
<comment type="similarity">
    <text evidence="1">Belongs to the SCO1/2 family.</text>
</comment>
<protein>
    <submittedName>
        <fullName evidence="2">Protein SCO1-like 2, mitochondrial</fullName>
    </submittedName>
</protein>
<dbReference type="AlphaFoldDB" id="A0A438KQN6"/>